<gene>
    <name evidence="1" type="ORF">AO287_26135</name>
</gene>
<dbReference type="Proteomes" id="UP000054513">
    <property type="component" value="Unassembled WGS sequence"/>
</dbReference>
<evidence type="ECO:0000313" key="1">
    <source>
        <dbReference type="EMBL" id="KTC62347.1"/>
    </source>
</evidence>
<reference evidence="1 2" key="1">
    <citation type="submission" date="2015-09" db="EMBL/GenBank/DDBJ databases">
        <title>Genome sequence of ICMP 19499.</title>
        <authorList>
            <person name="Visnovsky S.B."/>
            <person name="Lu A."/>
            <person name="Panda P."/>
            <person name="Pitman A.R."/>
        </authorList>
    </citation>
    <scope>NUCLEOTIDE SEQUENCE [LARGE SCALE GENOMIC DNA]</scope>
    <source>
        <strain evidence="1 2">ICMP 19499</strain>
    </source>
</reference>
<dbReference type="EMBL" id="LKCI01000001">
    <property type="protein sequence ID" value="KTC62347.1"/>
    <property type="molecule type" value="Genomic_DNA"/>
</dbReference>
<proteinExistence type="predicted"/>
<name>A0AAW3M7U1_PSESS</name>
<dbReference type="AlphaFoldDB" id="A0AAW3M7U1"/>
<evidence type="ECO:0000313" key="2">
    <source>
        <dbReference type="Proteomes" id="UP000054513"/>
    </source>
</evidence>
<protein>
    <submittedName>
        <fullName evidence="1">Uncharacterized protein</fullName>
    </submittedName>
</protein>
<organism evidence="1 2">
    <name type="scientific">Pseudomonas savastanoi</name>
    <name type="common">Pseudomonas syringae pv. savastanoi</name>
    <dbReference type="NCBI Taxonomy" id="29438"/>
    <lineage>
        <taxon>Bacteria</taxon>
        <taxon>Pseudomonadati</taxon>
        <taxon>Pseudomonadota</taxon>
        <taxon>Gammaproteobacteria</taxon>
        <taxon>Pseudomonadales</taxon>
        <taxon>Pseudomonadaceae</taxon>
        <taxon>Pseudomonas</taxon>
    </lineage>
</organism>
<comment type="caution">
    <text evidence="1">The sequence shown here is derived from an EMBL/GenBank/DDBJ whole genome shotgun (WGS) entry which is preliminary data.</text>
</comment>
<accession>A0AAW3M7U1</accession>
<sequence length="71" mass="7518">MQMAAEQAAGARATTQITSYSNHALEQFAGGDGGIGVTQSALSGAWSDLQKLNMSFQAWGDLDSDRQRALQ</sequence>